<protein>
    <recommendedName>
        <fullName evidence="8">Nucleoside triphosphate pyrophosphatase</fullName>
        <ecNumber evidence="8">3.6.1.9</ecNumber>
    </recommendedName>
    <alternativeName>
        <fullName evidence="8">Nucleotide pyrophosphatase</fullName>
        <shortName evidence="8">Nucleotide PPase</shortName>
    </alternativeName>
</protein>
<dbReference type="Pfam" id="PF02545">
    <property type="entry name" value="Maf"/>
    <property type="match status" value="1"/>
</dbReference>
<dbReference type="GO" id="GO:0009117">
    <property type="term" value="P:nucleotide metabolic process"/>
    <property type="evidence" value="ECO:0007669"/>
    <property type="project" value="UniProtKB-KW"/>
</dbReference>
<gene>
    <name evidence="9" type="ORF">FPQ14_05055</name>
</gene>
<comment type="caution">
    <text evidence="8">Lacks conserved residue(s) required for the propagation of feature annotation.</text>
</comment>
<dbReference type="InterPro" id="IPR029001">
    <property type="entry name" value="ITPase-like_fam"/>
</dbReference>
<keyword evidence="2 8" id="KW-0963">Cytoplasm</keyword>
<dbReference type="SUPFAM" id="SSF52972">
    <property type="entry name" value="ITPase-like"/>
    <property type="match status" value="1"/>
</dbReference>
<comment type="function">
    <text evidence="6">Nucleoside triphosphate pyrophosphatase that hydrolyzes 7-methyl-GTP (m(7)GTP). May have a dual role in cell division arrest and in preventing the incorporation of modified nucleotides into cellular nucleic acids.</text>
</comment>
<name>A0A556RNM9_9GAMM</name>
<sequence length="201" mass="22263">MNLKRIVAMRIILASTSLSRKKVLEKLAIPFECVPPICDETPLLNESAQQLVVRLANAKAQSLVANYPDSLIIGSDQVGVLDDQIVCKPHTIENAQQQLRNSSGKAFYFYTGMTVIHTRTGQSQTICEPFKVTFRQLTDAEIDAYIAKEMPLQCAGSFKCDELGITLFDKLEGNDINSLVGLPLIKLNKIMIDMGCNPLFL</sequence>
<evidence type="ECO:0000256" key="6">
    <source>
        <dbReference type="ARBA" id="ARBA00053369"/>
    </source>
</evidence>
<accession>A0A556RNM9</accession>
<evidence type="ECO:0000256" key="5">
    <source>
        <dbReference type="ARBA" id="ARBA00050213"/>
    </source>
</evidence>
<comment type="catalytic activity">
    <reaction evidence="5">
        <text>N(7)-methyl-GTP + H2O = N(7)-methyl-GMP + diphosphate + H(+)</text>
        <dbReference type="Rhea" id="RHEA:58744"/>
        <dbReference type="ChEBI" id="CHEBI:15377"/>
        <dbReference type="ChEBI" id="CHEBI:15378"/>
        <dbReference type="ChEBI" id="CHEBI:33019"/>
        <dbReference type="ChEBI" id="CHEBI:58285"/>
        <dbReference type="ChEBI" id="CHEBI:87133"/>
    </reaction>
</comment>
<evidence type="ECO:0000256" key="1">
    <source>
        <dbReference type="ARBA" id="ARBA00004496"/>
    </source>
</evidence>
<dbReference type="EMBL" id="VMHL01000002">
    <property type="protein sequence ID" value="TSJ90435.1"/>
    <property type="molecule type" value="Genomic_DNA"/>
</dbReference>
<dbReference type="InterPro" id="IPR003697">
    <property type="entry name" value="Maf-like"/>
</dbReference>
<comment type="catalytic activity">
    <reaction evidence="8">
        <text>a ribonucleoside 5'-triphosphate + H2O = a ribonucleoside 5'-phosphate + diphosphate + H(+)</text>
        <dbReference type="Rhea" id="RHEA:23996"/>
        <dbReference type="ChEBI" id="CHEBI:15377"/>
        <dbReference type="ChEBI" id="CHEBI:15378"/>
        <dbReference type="ChEBI" id="CHEBI:33019"/>
        <dbReference type="ChEBI" id="CHEBI:58043"/>
        <dbReference type="ChEBI" id="CHEBI:61557"/>
        <dbReference type="EC" id="3.6.1.9"/>
    </reaction>
</comment>
<evidence type="ECO:0000256" key="3">
    <source>
        <dbReference type="ARBA" id="ARBA00022801"/>
    </source>
</evidence>
<dbReference type="PANTHER" id="PTHR43213:SF10">
    <property type="entry name" value="7-METHYL-GTP PYROPHOSPHATASE"/>
    <property type="match status" value="1"/>
</dbReference>
<dbReference type="AlphaFoldDB" id="A0A556RNM9"/>
<dbReference type="GO" id="GO:0005737">
    <property type="term" value="C:cytoplasm"/>
    <property type="evidence" value="ECO:0007669"/>
    <property type="project" value="UniProtKB-SubCell"/>
</dbReference>
<keyword evidence="3 8" id="KW-0378">Hydrolase</keyword>
<comment type="catalytic activity">
    <reaction evidence="8">
        <text>a 2'-deoxyribonucleoside 5'-triphosphate + H2O = a 2'-deoxyribonucleoside 5'-phosphate + diphosphate + H(+)</text>
        <dbReference type="Rhea" id="RHEA:44644"/>
        <dbReference type="ChEBI" id="CHEBI:15377"/>
        <dbReference type="ChEBI" id="CHEBI:15378"/>
        <dbReference type="ChEBI" id="CHEBI:33019"/>
        <dbReference type="ChEBI" id="CHEBI:61560"/>
        <dbReference type="ChEBI" id="CHEBI:65317"/>
        <dbReference type="EC" id="3.6.1.9"/>
    </reaction>
</comment>
<evidence type="ECO:0000313" key="9">
    <source>
        <dbReference type="EMBL" id="TSJ90435.1"/>
    </source>
</evidence>
<comment type="function">
    <text evidence="8">Nucleoside triphosphate pyrophosphatase. May have a dual role in cell division arrest and in preventing the incorporation of modified nucleotides into cellular nucleic acids.</text>
</comment>
<dbReference type="EC" id="3.6.1.9" evidence="8"/>
<organism evidence="9 10">
    <name type="scientific">Gilliamella apicola</name>
    <dbReference type="NCBI Taxonomy" id="1196095"/>
    <lineage>
        <taxon>Bacteria</taxon>
        <taxon>Pseudomonadati</taxon>
        <taxon>Pseudomonadota</taxon>
        <taxon>Gammaproteobacteria</taxon>
        <taxon>Orbales</taxon>
        <taxon>Orbaceae</taxon>
        <taxon>Gilliamella</taxon>
    </lineage>
</organism>
<evidence type="ECO:0000256" key="7">
    <source>
        <dbReference type="ARBA" id="ARBA00060749"/>
    </source>
</evidence>
<keyword evidence="4 8" id="KW-0546">Nucleotide metabolism</keyword>
<comment type="subcellular location">
    <subcellularLocation>
        <location evidence="1 8">Cytoplasm</location>
    </subcellularLocation>
</comment>
<dbReference type="GO" id="GO:0047429">
    <property type="term" value="F:nucleoside triphosphate diphosphatase activity"/>
    <property type="evidence" value="ECO:0007669"/>
    <property type="project" value="UniProtKB-EC"/>
</dbReference>
<comment type="similarity">
    <text evidence="7">Belongs to the Maf family. YceF subfamily.</text>
</comment>
<evidence type="ECO:0000256" key="4">
    <source>
        <dbReference type="ARBA" id="ARBA00023080"/>
    </source>
</evidence>
<evidence type="ECO:0000256" key="2">
    <source>
        <dbReference type="ARBA" id="ARBA00022490"/>
    </source>
</evidence>
<comment type="caution">
    <text evidence="9">The sequence shown here is derived from an EMBL/GenBank/DDBJ whole genome shotgun (WGS) entry which is preliminary data.</text>
</comment>
<evidence type="ECO:0000256" key="8">
    <source>
        <dbReference type="HAMAP-Rule" id="MF_00528"/>
    </source>
</evidence>
<dbReference type="Gene3D" id="3.90.950.10">
    <property type="match status" value="1"/>
</dbReference>
<dbReference type="NCBIfam" id="TIGR00172">
    <property type="entry name" value="maf"/>
    <property type="match status" value="1"/>
</dbReference>
<dbReference type="FunFam" id="3.90.950.10:FF:000005">
    <property type="entry name" value="7-methyl-GTP pyrophosphatase"/>
    <property type="match status" value="1"/>
</dbReference>
<reference evidence="9 10" key="1">
    <citation type="submission" date="2019-07" db="EMBL/GenBank/DDBJ databases">
        <title>Gilliamella genomes.</title>
        <authorList>
            <person name="Zheng H."/>
        </authorList>
    </citation>
    <scope>NUCLEOTIDE SEQUENCE [LARGE SCALE GENOMIC DNA]</scope>
    <source>
        <strain evidence="9 10">W8131</strain>
    </source>
</reference>
<evidence type="ECO:0000313" key="10">
    <source>
        <dbReference type="Proteomes" id="UP000319138"/>
    </source>
</evidence>
<comment type="cofactor">
    <cofactor evidence="8">
        <name>a divalent metal cation</name>
        <dbReference type="ChEBI" id="CHEBI:60240"/>
    </cofactor>
</comment>
<dbReference type="CDD" id="cd00555">
    <property type="entry name" value="Maf"/>
    <property type="match status" value="1"/>
</dbReference>
<dbReference type="PANTHER" id="PTHR43213">
    <property type="entry name" value="BIFUNCTIONAL DTTP/UTP PYROPHOSPHATASE/METHYLTRANSFERASE PROTEIN-RELATED"/>
    <property type="match status" value="1"/>
</dbReference>
<dbReference type="PIRSF" id="PIRSF006305">
    <property type="entry name" value="Maf"/>
    <property type="match status" value="1"/>
</dbReference>
<dbReference type="HAMAP" id="MF_00528">
    <property type="entry name" value="Maf"/>
    <property type="match status" value="1"/>
</dbReference>
<feature type="active site" description="Proton acceptor" evidence="8">
    <location>
        <position position="76"/>
    </location>
</feature>
<dbReference type="Proteomes" id="UP000319138">
    <property type="component" value="Unassembled WGS sequence"/>
</dbReference>
<proteinExistence type="inferred from homology"/>